<dbReference type="EMBL" id="SMFY01000005">
    <property type="protein sequence ID" value="TCK19787.1"/>
    <property type="molecule type" value="Genomic_DNA"/>
</dbReference>
<name>A0A4R1HCN5_ANCAQ</name>
<keyword evidence="2" id="KW-1185">Reference proteome</keyword>
<sequence length="49" mass="5230">MVVEAMAAGRATLVTESGRWVAIRPTGRTANGLSFTVLDDLATVARYFS</sequence>
<reference evidence="1 2" key="1">
    <citation type="submission" date="2019-03" db="EMBL/GenBank/DDBJ databases">
        <title>Genomic Encyclopedia of Type Strains, Phase IV (KMG-IV): sequencing the most valuable type-strain genomes for metagenomic binning, comparative biology and taxonomic classification.</title>
        <authorList>
            <person name="Goeker M."/>
        </authorList>
    </citation>
    <scope>NUCLEOTIDE SEQUENCE [LARGE SCALE GENOMIC DNA]</scope>
    <source>
        <strain evidence="1 2">DSM 101</strain>
    </source>
</reference>
<dbReference type="AlphaFoldDB" id="A0A4R1HCN5"/>
<protein>
    <submittedName>
        <fullName evidence="1">Uncharacterized protein</fullName>
    </submittedName>
</protein>
<gene>
    <name evidence="1" type="ORF">EV667_4249</name>
</gene>
<organism evidence="1 2">
    <name type="scientific">Ancylobacter aquaticus</name>
    <dbReference type="NCBI Taxonomy" id="100"/>
    <lineage>
        <taxon>Bacteria</taxon>
        <taxon>Pseudomonadati</taxon>
        <taxon>Pseudomonadota</taxon>
        <taxon>Alphaproteobacteria</taxon>
        <taxon>Hyphomicrobiales</taxon>
        <taxon>Xanthobacteraceae</taxon>
        <taxon>Ancylobacter</taxon>
    </lineage>
</organism>
<dbReference type="Proteomes" id="UP000295030">
    <property type="component" value="Unassembled WGS sequence"/>
</dbReference>
<comment type="caution">
    <text evidence="1">The sequence shown here is derived from an EMBL/GenBank/DDBJ whole genome shotgun (WGS) entry which is preliminary data.</text>
</comment>
<evidence type="ECO:0000313" key="2">
    <source>
        <dbReference type="Proteomes" id="UP000295030"/>
    </source>
</evidence>
<accession>A0A4R1HCN5</accession>
<proteinExistence type="predicted"/>
<evidence type="ECO:0000313" key="1">
    <source>
        <dbReference type="EMBL" id="TCK19787.1"/>
    </source>
</evidence>